<protein>
    <submittedName>
        <fullName evidence="2">Ty3-gypsy retrotransposon protein</fullName>
    </submittedName>
</protein>
<dbReference type="AlphaFoldDB" id="A0A5D3DCB4"/>
<organism evidence="2 4">
    <name type="scientific">Cucumis melo var. makuwa</name>
    <name type="common">Oriental melon</name>
    <dbReference type="NCBI Taxonomy" id="1194695"/>
    <lineage>
        <taxon>Eukaryota</taxon>
        <taxon>Viridiplantae</taxon>
        <taxon>Streptophyta</taxon>
        <taxon>Embryophyta</taxon>
        <taxon>Tracheophyta</taxon>
        <taxon>Spermatophyta</taxon>
        <taxon>Magnoliopsida</taxon>
        <taxon>eudicotyledons</taxon>
        <taxon>Gunneridae</taxon>
        <taxon>Pentapetalae</taxon>
        <taxon>rosids</taxon>
        <taxon>fabids</taxon>
        <taxon>Cucurbitales</taxon>
        <taxon>Cucurbitaceae</taxon>
        <taxon>Benincaseae</taxon>
        <taxon>Cucumis</taxon>
    </lineage>
</organism>
<evidence type="ECO:0000313" key="1">
    <source>
        <dbReference type="EMBL" id="KAA0068200.1"/>
    </source>
</evidence>
<gene>
    <name evidence="2" type="ORF">E5676_scaffold392G001000</name>
    <name evidence="1" type="ORF">E6C27_scaffold238G001860</name>
</gene>
<proteinExistence type="predicted"/>
<comment type="caution">
    <text evidence="2">The sequence shown here is derived from an EMBL/GenBank/DDBJ whole genome shotgun (WGS) entry which is preliminary data.</text>
</comment>
<dbReference type="Proteomes" id="UP000321393">
    <property type="component" value="Unassembled WGS sequence"/>
</dbReference>
<reference evidence="3 4" key="1">
    <citation type="submission" date="2019-08" db="EMBL/GenBank/DDBJ databases">
        <title>Draft genome sequences of two oriental melons (Cucumis melo L. var makuwa).</title>
        <authorList>
            <person name="Kwon S.-Y."/>
        </authorList>
    </citation>
    <scope>NUCLEOTIDE SEQUENCE [LARGE SCALE GENOMIC DNA]</scope>
    <source>
        <strain evidence="4">cv. Chang Bougi</strain>
        <strain evidence="3">cv. SW 3</strain>
        <tissue evidence="2">Leaf</tissue>
    </source>
</reference>
<dbReference type="EMBL" id="SSTE01000109">
    <property type="protein sequence ID" value="KAA0068200.1"/>
    <property type="molecule type" value="Genomic_DNA"/>
</dbReference>
<name>A0A5D3DCB4_CUCMM</name>
<sequence>MIKNKVASKSSAASDSYIGLITQRHLKKSMQEQEQGFVLKKKNLEQLIESPKGEIIIRDNPLFNNSTPASNLSDKESHLEVVFVMMVDVTVEATMAEMERKINFLMKVVEERDHEIAVLKDQMKACETGESSQTPVVKATDKGKNVVQENQPQQQLVSVASLSVQQLQDMIVNSIRA</sequence>
<evidence type="ECO:0000313" key="4">
    <source>
        <dbReference type="Proteomes" id="UP000321947"/>
    </source>
</evidence>
<evidence type="ECO:0000313" key="2">
    <source>
        <dbReference type="EMBL" id="TYK21120.1"/>
    </source>
</evidence>
<accession>A0A5D3DCB4</accession>
<dbReference type="EMBL" id="SSTD01005932">
    <property type="protein sequence ID" value="TYK21120.1"/>
    <property type="molecule type" value="Genomic_DNA"/>
</dbReference>
<evidence type="ECO:0000313" key="3">
    <source>
        <dbReference type="Proteomes" id="UP000321393"/>
    </source>
</evidence>
<dbReference type="Proteomes" id="UP000321947">
    <property type="component" value="Unassembled WGS sequence"/>
</dbReference>